<dbReference type="SUPFAM" id="SSF53901">
    <property type="entry name" value="Thiolase-like"/>
    <property type="match status" value="1"/>
</dbReference>
<comment type="caution">
    <text evidence="3">The sequence shown here is derived from an EMBL/GenBank/DDBJ whole genome shotgun (WGS) entry which is preliminary data.</text>
</comment>
<feature type="domain" description="Thiolase C-terminal" evidence="2">
    <location>
        <begin position="260"/>
        <end position="395"/>
    </location>
</feature>
<name>A0A9X1YC11_9PROT</name>
<accession>A0A9X1YC11</accession>
<reference evidence="3" key="1">
    <citation type="submission" date="2022-04" db="EMBL/GenBank/DDBJ databases">
        <title>Roseomonas acroporae sp. nov., isolated from coral Acropora digitifera.</title>
        <authorList>
            <person name="Sun H."/>
        </authorList>
    </citation>
    <scope>NUCLEOTIDE SEQUENCE</scope>
    <source>
        <strain evidence="3">NAR14</strain>
    </source>
</reference>
<dbReference type="Gene3D" id="3.40.47.10">
    <property type="match status" value="1"/>
</dbReference>
<evidence type="ECO:0000313" key="4">
    <source>
        <dbReference type="Proteomes" id="UP001139516"/>
    </source>
</evidence>
<dbReference type="CDD" id="cd00829">
    <property type="entry name" value="SCP-x_thiolase"/>
    <property type="match status" value="1"/>
</dbReference>
<organism evidence="3 4">
    <name type="scientific">Roseomonas acroporae</name>
    <dbReference type="NCBI Taxonomy" id="2937791"/>
    <lineage>
        <taxon>Bacteria</taxon>
        <taxon>Pseudomonadati</taxon>
        <taxon>Pseudomonadota</taxon>
        <taxon>Alphaproteobacteria</taxon>
        <taxon>Acetobacterales</taxon>
        <taxon>Roseomonadaceae</taxon>
        <taxon>Roseomonas</taxon>
    </lineage>
</organism>
<dbReference type="PIRSF" id="PIRSF000429">
    <property type="entry name" value="Ac-CoA_Ac_transf"/>
    <property type="match status" value="1"/>
</dbReference>
<dbReference type="InterPro" id="IPR055140">
    <property type="entry name" value="Thiolase_C_2"/>
</dbReference>
<dbReference type="InterPro" id="IPR016039">
    <property type="entry name" value="Thiolase-like"/>
</dbReference>
<feature type="domain" description="Thiolase N-terminal" evidence="1">
    <location>
        <begin position="12"/>
        <end position="235"/>
    </location>
</feature>
<keyword evidence="4" id="KW-1185">Reference proteome</keyword>
<evidence type="ECO:0000313" key="3">
    <source>
        <dbReference type="EMBL" id="MCK8783751.1"/>
    </source>
</evidence>
<evidence type="ECO:0000259" key="1">
    <source>
        <dbReference type="Pfam" id="PF00108"/>
    </source>
</evidence>
<dbReference type="PANTHER" id="PTHR42870">
    <property type="entry name" value="ACETYL-COA C-ACETYLTRANSFERASE"/>
    <property type="match status" value="1"/>
</dbReference>
<protein>
    <submittedName>
        <fullName evidence="3">Acetyl-CoA acetyltransferase</fullName>
    </submittedName>
</protein>
<dbReference type="GO" id="GO:0003988">
    <property type="term" value="F:acetyl-CoA C-acyltransferase activity"/>
    <property type="evidence" value="ECO:0007669"/>
    <property type="project" value="UniProtKB-ARBA"/>
</dbReference>
<dbReference type="InterPro" id="IPR002155">
    <property type="entry name" value="Thiolase"/>
</dbReference>
<dbReference type="NCBIfam" id="NF005704">
    <property type="entry name" value="PRK07516.1"/>
    <property type="match status" value="1"/>
</dbReference>
<gene>
    <name evidence="3" type="ORF">M0638_05055</name>
</gene>
<dbReference type="Proteomes" id="UP001139516">
    <property type="component" value="Unassembled WGS sequence"/>
</dbReference>
<dbReference type="RefSeq" id="WP_248665870.1">
    <property type="nucleotide sequence ID" value="NZ_JALPRX010000016.1"/>
</dbReference>
<sequence>MSGSSNEAAGACIVGWSHTPFGRLEDAPDIEALLGRVARAAIEDAGIEPAEIDAVHVGVFNAGFQKQDFPASLVFQSLPELRFRPATRYENACATGSAAIHGALTGIAARRSRFALVVGAEKMTATPGPQIGDVLLNASYRKEEGDIPAGFAGVFGRIAESYFQRHGDQSDALAAIAAKNHRNGVDNPYAQMRKDLGYEFCRRESEKNPFVAGPLKRTDCSLVSDGAAALVLTDEETARAMGKAVRFRSAVQVNDFLPISARDVIRFEGPREAWSRALSGAGVGLGDLSFAEVHDCFTIAELLAYEAMGLAPEGQGARAALEGWSAADGKLPVNRSGGLKSKGHPIGATGISMHAIAAMQLTGQAGTMQLPKAELGAVFNMGGAAVANYVSVLERLG</sequence>
<dbReference type="Pfam" id="PF00108">
    <property type="entry name" value="Thiolase_N"/>
    <property type="match status" value="1"/>
</dbReference>
<evidence type="ECO:0000259" key="2">
    <source>
        <dbReference type="Pfam" id="PF22691"/>
    </source>
</evidence>
<dbReference type="Pfam" id="PF22691">
    <property type="entry name" value="Thiolase_C_1"/>
    <property type="match status" value="1"/>
</dbReference>
<dbReference type="AlphaFoldDB" id="A0A9X1YC11"/>
<dbReference type="EMBL" id="JALPRX010000016">
    <property type="protein sequence ID" value="MCK8783751.1"/>
    <property type="molecule type" value="Genomic_DNA"/>
</dbReference>
<dbReference type="InterPro" id="IPR020616">
    <property type="entry name" value="Thiolase_N"/>
</dbReference>
<proteinExistence type="predicted"/>
<dbReference type="PANTHER" id="PTHR42870:SF6">
    <property type="entry name" value="ACETYL-COA C-ACYLTRANSFERASE"/>
    <property type="match status" value="1"/>
</dbReference>